<evidence type="ECO:0000256" key="2">
    <source>
        <dbReference type="ARBA" id="ARBA00009533"/>
    </source>
</evidence>
<proteinExistence type="inferred from homology"/>
<dbReference type="GO" id="GO:0030170">
    <property type="term" value="F:pyridoxal phosphate binding"/>
    <property type="evidence" value="ECO:0007669"/>
    <property type="project" value="InterPro"/>
</dbReference>
<evidence type="ECO:0000256" key="7">
    <source>
        <dbReference type="RuleBase" id="RU000382"/>
    </source>
</evidence>
<dbReference type="GO" id="GO:0016831">
    <property type="term" value="F:carboxy-lyase activity"/>
    <property type="evidence" value="ECO:0007669"/>
    <property type="project" value="UniProtKB-KW"/>
</dbReference>
<dbReference type="EMBL" id="HBIB01041884">
    <property type="protein sequence ID" value="CAE0265085.1"/>
    <property type="molecule type" value="Transcribed_RNA"/>
</dbReference>
<accession>A0A7S3LUI9</accession>
<dbReference type="EMBL" id="HBIB01041886">
    <property type="protein sequence ID" value="CAE0265087.1"/>
    <property type="molecule type" value="Transcribed_RNA"/>
</dbReference>
<evidence type="ECO:0000256" key="1">
    <source>
        <dbReference type="ARBA" id="ARBA00001933"/>
    </source>
</evidence>
<sequence>MGERRRGEGVGVVARDVEAYRKAAHEMVDFVADYYQTLQDGKGPLSPDGPLPVISAVEPGYLAKVLPAEAPEKGETFDAIMRDVEEKILPGITHWQSPNFFAYFPANSSYPGMIADMLCSAFNVIGFSWVNSPACTELETIVIDWLAKLVGMPDCFLSNKKGGGVIQGTASEAVAVALLSARLRSLRAAAEGKGLTYDLLLEKGVPGEEDNSMKLVAYCCDQAHSSIKKACMIAGVRMIRSIPGRAETNFEFDAVALEQAIEADIQAGLIPFFISATIGTTSSGACDDITRIGGVAKKYNVWLHVDSAYAGPAAVCEEYRGVFAGRELCDSFNFNAHKWMLTNFDCSVLWVQNRTHLLDALSITPEYMRNKASESGLVVDYRDWQIPLGRRFRALKLWFVMRSFGAEGIRQHIQDGIELARYFEEELKKDGRFEIPVPRSFGLVCFRLKGKGNEANQALLDAVNATKKTFIIHTALEGKTTLRFAAGGVMSEKEHVDNVLSLLKDSAASIV</sequence>
<keyword evidence="4 6" id="KW-0663">Pyridoxal phosphate</keyword>
<dbReference type="AlphaFoldDB" id="A0A7S3LUI9"/>
<dbReference type="PANTHER" id="PTHR11999:SF70">
    <property type="entry name" value="MIP05841P"/>
    <property type="match status" value="1"/>
</dbReference>
<dbReference type="FunFam" id="3.40.640.10:FF:000025">
    <property type="entry name" value="Histidine decarboxylase"/>
    <property type="match status" value="1"/>
</dbReference>
<evidence type="ECO:0000256" key="3">
    <source>
        <dbReference type="ARBA" id="ARBA00022793"/>
    </source>
</evidence>
<protein>
    <recommendedName>
        <fullName evidence="10">Aromatic-L-amino-acid decarboxylase</fullName>
    </recommendedName>
</protein>
<comment type="cofactor">
    <cofactor evidence="1 6 7">
        <name>pyridoxal 5'-phosphate</name>
        <dbReference type="ChEBI" id="CHEBI:597326"/>
    </cofactor>
</comment>
<dbReference type="GO" id="GO:0005737">
    <property type="term" value="C:cytoplasm"/>
    <property type="evidence" value="ECO:0007669"/>
    <property type="project" value="TreeGrafter"/>
</dbReference>
<comment type="similarity">
    <text evidence="2 7">Belongs to the group II decarboxylase family.</text>
</comment>
<dbReference type="Pfam" id="PF00282">
    <property type="entry name" value="Pyridoxal_deC"/>
    <property type="match status" value="1"/>
</dbReference>
<dbReference type="Gene3D" id="3.40.640.10">
    <property type="entry name" value="Type I PLP-dependent aspartate aminotransferase-like (Major domain)"/>
    <property type="match status" value="1"/>
</dbReference>
<gene>
    <name evidence="8" type="ORF">PBIL07802_LOCUS27421</name>
    <name evidence="9" type="ORF">PBIL07802_LOCUS27423</name>
</gene>
<evidence type="ECO:0008006" key="10">
    <source>
        <dbReference type="Google" id="ProtNLM"/>
    </source>
</evidence>
<dbReference type="Gene3D" id="1.20.1340.10">
    <property type="entry name" value="dopa decarboxylase, N-terminal domain"/>
    <property type="match status" value="1"/>
</dbReference>
<keyword evidence="3" id="KW-0210">Decarboxylase</keyword>
<dbReference type="PRINTS" id="PR00800">
    <property type="entry name" value="YHDCRBOXLASE"/>
</dbReference>
<evidence type="ECO:0000313" key="8">
    <source>
        <dbReference type="EMBL" id="CAE0265085.1"/>
    </source>
</evidence>
<dbReference type="InterPro" id="IPR010977">
    <property type="entry name" value="Aromatic_deC"/>
</dbReference>
<evidence type="ECO:0000256" key="4">
    <source>
        <dbReference type="ARBA" id="ARBA00022898"/>
    </source>
</evidence>
<name>A0A7S3LUI9_9EUKA</name>
<evidence type="ECO:0000313" key="9">
    <source>
        <dbReference type="EMBL" id="CAE0265087.1"/>
    </source>
</evidence>
<dbReference type="InterPro" id="IPR015424">
    <property type="entry name" value="PyrdxlP-dep_Trfase"/>
</dbReference>
<dbReference type="CDD" id="cd06450">
    <property type="entry name" value="DOPA_deC_like"/>
    <property type="match status" value="1"/>
</dbReference>
<dbReference type="InterPro" id="IPR015421">
    <property type="entry name" value="PyrdxlP-dep_Trfase_major"/>
</dbReference>
<dbReference type="SUPFAM" id="SSF53383">
    <property type="entry name" value="PLP-dependent transferases"/>
    <property type="match status" value="1"/>
</dbReference>
<keyword evidence="5 7" id="KW-0456">Lyase</keyword>
<dbReference type="PANTHER" id="PTHR11999">
    <property type="entry name" value="GROUP II PYRIDOXAL-5-PHOSPHATE DECARBOXYLASE"/>
    <property type="match status" value="1"/>
</dbReference>
<feature type="modified residue" description="N6-(pyridoxal phosphate)lysine" evidence="6">
    <location>
        <position position="338"/>
    </location>
</feature>
<evidence type="ECO:0000256" key="6">
    <source>
        <dbReference type="PIRSR" id="PIRSR602129-50"/>
    </source>
</evidence>
<dbReference type="GO" id="GO:0006520">
    <property type="term" value="P:amino acid metabolic process"/>
    <property type="evidence" value="ECO:0007669"/>
    <property type="project" value="InterPro"/>
</dbReference>
<dbReference type="InterPro" id="IPR002129">
    <property type="entry name" value="PyrdxlP-dep_de-COase"/>
</dbReference>
<dbReference type="GO" id="GO:0019752">
    <property type="term" value="P:carboxylic acid metabolic process"/>
    <property type="evidence" value="ECO:0007669"/>
    <property type="project" value="InterPro"/>
</dbReference>
<evidence type="ECO:0000256" key="5">
    <source>
        <dbReference type="ARBA" id="ARBA00023239"/>
    </source>
</evidence>
<organism evidence="9">
    <name type="scientific">Palpitomonas bilix</name>
    <dbReference type="NCBI Taxonomy" id="652834"/>
    <lineage>
        <taxon>Eukaryota</taxon>
        <taxon>Eukaryota incertae sedis</taxon>
    </lineage>
</organism>
<reference evidence="9" key="1">
    <citation type="submission" date="2021-01" db="EMBL/GenBank/DDBJ databases">
        <authorList>
            <person name="Corre E."/>
            <person name="Pelletier E."/>
            <person name="Niang G."/>
            <person name="Scheremetjew M."/>
            <person name="Finn R."/>
            <person name="Kale V."/>
            <person name="Holt S."/>
            <person name="Cochrane G."/>
            <person name="Meng A."/>
            <person name="Brown T."/>
            <person name="Cohen L."/>
        </authorList>
    </citation>
    <scope>NUCLEOTIDE SEQUENCE</scope>
    <source>
        <strain evidence="9">NIES-2562</strain>
    </source>
</reference>
<dbReference type="Gene3D" id="3.90.1150.10">
    <property type="entry name" value="Aspartate Aminotransferase, domain 1"/>
    <property type="match status" value="1"/>
</dbReference>
<dbReference type="InterPro" id="IPR015422">
    <property type="entry name" value="PyrdxlP-dep_Trfase_small"/>
</dbReference>